<reference evidence="9" key="1">
    <citation type="submission" date="2021-11" db="EMBL/GenBank/DDBJ databases">
        <title>Streptomyces corallinus and Kineosporia corallina sp. nov., two new coral-derived marine actinobacteria.</title>
        <authorList>
            <person name="Buangrab K."/>
            <person name="Sutthacheep M."/>
            <person name="Yeemin T."/>
            <person name="Harunari E."/>
            <person name="Igarashi Y."/>
            <person name="Sripreechasak P."/>
            <person name="Kanchanasin P."/>
            <person name="Tanasupawat S."/>
            <person name="Phongsopitanun W."/>
        </authorList>
    </citation>
    <scope>NUCLEOTIDE SEQUENCE</scope>
    <source>
        <strain evidence="9">JCM 31032</strain>
    </source>
</reference>
<dbReference type="PANTHER" id="PTHR43386:SF25">
    <property type="entry name" value="PEPTIDE ABC TRANSPORTER PERMEASE PROTEIN"/>
    <property type="match status" value="1"/>
</dbReference>
<feature type="transmembrane region" description="Helical" evidence="7">
    <location>
        <begin position="255"/>
        <end position="275"/>
    </location>
</feature>
<dbReference type="RefSeq" id="WP_231446973.1">
    <property type="nucleotide sequence ID" value="NZ_JAJOMB010000016.1"/>
</dbReference>
<dbReference type="InterPro" id="IPR000515">
    <property type="entry name" value="MetI-like"/>
</dbReference>
<dbReference type="InterPro" id="IPR050366">
    <property type="entry name" value="BP-dependent_transpt_permease"/>
</dbReference>
<dbReference type="EMBL" id="JAJOMB010000016">
    <property type="protein sequence ID" value="MCD5314448.1"/>
    <property type="molecule type" value="Genomic_DNA"/>
</dbReference>
<organism evidence="9 10">
    <name type="scientific">Kineosporia babensis</name>
    <dbReference type="NCBI Taxonomy" id="499548"/>
    <lineage>
        <taxon>Bacteria</taxon>
        <taxon>Bacillati</taxon>
        <taxon>Actinomycetota</taxon>
        <taxon>Actinomycetes</taxon>
        <taxon>Kineosporiales</taxon>
        <taxon>Kineosporiaceae</taxon>
        <taxon>Kineosporia</taxon>
    </lineage>
</organism>
<keyword evidence="6 7" id="KW-0472">Membrane</keyword>
<evidence type="ECO:0000256" key="2">
    <source>
        <dbReference type="ARBA" id="ARBA00022448"/>
    </source>
</evidence>
<accession>A0A9X1NJU1</accession>
<sequence length="294" mass="31250">MSAPTTVTTPSIIDAPAPPPKARSTRIFRDPVILGCLGWIVFLVGWSLSGLFPHSPTVADPGVLLHAPGGGYLFGVDQDGYDVLSRTVYAAKFDVLMALSGALVAAVTGTWLGILMSSEGRLSALATRGLDVFQAVPLLVVAVAVIGLVGTSRTILVVIIAAINTPLFIRLVQAEARLVRKRGYVAVARVYGVSERTIRWRHILPNVTGVLFPQFSLSVGYAIASVGALSFLGLSEPGSASWGSMIKAGIPLLPLNQWWMVVFPSLALFTVVLAFSELSHRLQGHVEQIRGGSR</sequence>
<comment type="subcellular location">
    <subcellularLocation>
        <location evidence="1 7">Cell membrane</location>
        <topology evidence="1 7">Multi-pass membrane protein</topology>
    </subcellularLocation>
</comment>
<dbReference type="CDD" id="cd06261">
    <property type="entry name" value="TM_PBP2"/>
    <property type="match status" value="1"/>
</dbReference>
<keyword evidence="2 7" id="KW-0813">Transport</keyword>
<evidence type="ECO:0000313" key="10">
    <source>
        <dbReference type="Proteomes" id="UP001138997"/>
    </source>
</evidence>
<protein>
    <submittedName>
        <fullName evidence="9">ABC transporter permease</fullName>
    </submittedName>
</protein>
<evidence type="ECO:0000259" key="8">
    <source>
        <dbReference type="PROSITE" id="PS50928"/>
    </source>
</evidence>
<dbReference type="PANTHER" id="PTHR43386">
    <property type="entry name" value="OLIGOPEPTIDE TRANSPORT SYSTEM PERMEASE PROTEIN APPC"/>
    <property type="match status" value="1"/>
</dbReference>
<evidence type="ECO:0000256" key="3">
    <source>
        <dbReference type="ARBA" id="ARBA00022475"/>
    </source>
</evidence>
<dbReference type="SUPFAM" id="SSF161098">
    <property type="entry name" value="MetI-like"/>
    <property type="match status" value="1"/>
</dbReference>
<dbReference type="GO" id="GO:0055085">
    <property type="term" value="P:transmembrane transport"/>
    <property type="evidence" value="ECO:0007669"/>
    <property type="project" value="InterPro"/>
</dbReference>
<keyword evidence="4 7" id="KW-0812">Transmembrane</keyword>
<dbReference type="Gene3D" id="1.10.3720.10">
    <property type="entry name" value="MetI-like"/>
    <property type="match status" value="1"/>
</dbReference>
<keyword evidence="5 7" id="KW-1133">Transmembrane helix</keyword>
<feature type="transmembrane region" description="Helical" evidence="7">
    <location>
        <begin position="95"/>
        <end position="117"/>
    </location>
</feature>
<dbReference type="Pfam" id="PF00528">
    <property type="entry name" value="BPD_transp_1"/>
    <property type="match status" value="1"/>
</dbReference>
<proteinExistence type="inferred from homology"/>
<keyword evidence="3" id="KW-1003">Cell membrane</keyword>
<feature type="transmembrane region" description="Helical" evidence="7">
    <location>
        <begin position="209"/>
        <end position="235"/>
    </location>
</feature>
<evidence type="ECO:0000256" key="6">
    <source>
        <dbReference type="ARBA" id="ARBA00023136"/>
    </source>
</evidence>
<dbReference type="PROSITE" id="PS50928">
    <property type="entry name" value="ABC_TM1"/>
    <property type="match status" value="1"/>
</dbReference>
<comment type="caution">
    <text evidence="9">The sequence shown here is derived from an EMBL/GenBank/DDBJ whole genome shotgun (WGS) entry which is preliminary data.</text>
</comment>
<evidence type="ECO:0000256" key="7">
    <source>
        <dbReference type="RuleBase" id="RU363032"/>
    </source>
</evidence>
<name>A0A9X1NJU1_9ACTN</name>
<feature type="transmembrane region" description="Helical" evidence="7">
    <location>
        <begin position="155"/>
        <end position="172"/>
    </location>
</feature>
<keyword evidence="10" id="KW-1185">Reference proteome</keyword>
<evidence type="ECO:0000256" key="5">
    <source>
        <dbReference type="ARBA" id="ARBA00022989"/>
    </source>
</evidence>
<comment type="similarity">
    <text evidence="7">Belongs to the binding-protein-dependent transport system permease family.</text>
</comment>
<dbReference type="Proteomes" id="UP001138997">
    <property type="component" value="Unassembled WGS sequence"/>
</dbReference>
<evidence type="ECO:0000256" key="1">
    <source>
        <dbReference type="ARBA" id="ARBA00004651"/>
    </source>
</evidence>
<gene>
    <name evidence="9" type="ORF">LR394_26425</name>
</gene>
<feature type="transmembrane region" description="Helical" evidence="7">
    <location>
        <begin position="129"/>
        <end position="149"/>
    </location>
</feature>
<evidence type="ECO:0000313" key="9">
    <source>
        <dbReference type="EMBL" id="MCD5314448.1"/>
    </source>
</evidence>
<dbReference type="GO" id="GO:0005886">
    <property type="term" value="C:plasma membrane"/>
    <property type="evidence" value="ECO:0007669"/>
    <property type="project" value="UniProtKB-SubCell"/>
</dbReference>
<dbReference type="AlphaFoldDB" id="A0A9X1NJU1"/>
<evidence type="ECO:0000256" key="4">
    <source>
        <dbReference type="ARBA" id="ARBA00022692"/>
    </source>
</evidence>
<dbReference type="InterPro" id="IPR035906">
    <property type="entry name" value="MetI-like_sf"/>
</dbReference>
<feature type="transmembrane region" description="Helical" evidence="7">
    <location>
        <begin position="32"/>
        <end position="52"/>
    </location>
</feature>
<feature type="domain" description="ABC transmembrane type-1" evidence="8">
    <location>
        <begin position="91"/>
        <end position="279"/>
    </location>
</feature>